<dbReference type="InterPro" id="IPR007372">
    <property type="entry name" value="Lipid/polyisoprenoid-bd_YceI"/>
</dbReference>
<feature type="domain" description="Lipid/polyisoprenoid-binding YceI-like" evidence="2">
    <location>
        <begin position="24"/>
        <end position="177"/>
    </location>
</feature>
<sequence length="192" mass="20692">MKRFLFLFIPTLLAAAGATMAQGRYLTKTGRVTFFSASPIEDIEAQNQQAGAMIDLGSGQVAISIPIRSFTFKRTLMQEHFNENYLESDKFPKATFSGKLLGTNAATLGQGQQKVTVEGDLTIHGVTHHVTVPGVVELKNNQLQATATFSVAPADYKIEIPLLVRDKIAKTVSVRVALACDPVATTPSAKTP</sequence>
<comment type="caution">
    <text evidence="3">The sequence shown here is derived from an EMBL/GenBank/DDBJ whole genome shotgun (WGS) entry which is preliminary data.</text>
</comment>
<proteinExistence type="predicted"/>
<dbReference type="InterPro" id="IPR036761">
    <property type="entry name" value="TTHA0802/YceI-like_sf"/>
</dbReference>
<protein>
    <submittedName>
        <fullName evidence="3">YceI family protein</fullName>
    </submittedName>
</protein>
<feature type="chain" id="PRO_5045959443" evidence="1">
    <location>
        <begin position="22"/>
        <end position="192"/>
    </location>
</feature>
<dbReference type="Gene3D" id="2.40.128.110">
    <property type="entry name" value="Lipid/polyisoprenoid-binding, YceI-like"/>
    <property type="match status" value="1"/>
</dbReference>
<dbReference type="EMBL" id="JAUQSY010000004">
    <property type="protein sequence ID" value="MDO7874629.1"/>
    <property type="molecule type" value="Genomic_DNA"/>
</dbReference>
<dbReference type="PANTHER" id="PTHR34406:SF1">
    <property type="entry name" value="PROTEIN YCEI"/>
    <property type="match status" value="1"/>
</dbReference>
<organism evidence="3 4">
    <name type="scientific">Hymenobacter aranciens</name>
    <dbReference type="NCBI Taxonomy" id="3063996"/>
    <lineage>
        <taxon>Bacteria</taxon>
        <taxon>Pseudomonadati</taxon>
        <taxon>Bacteroidota</taxon>
        <taxon>Cytophagia</taxon>
        <taxon>Cytophagales</taxon>
        <taxon>Hymenobacteraceae</taxon>
        <taxon>Hymenobacter</taxon>
    </lineage>
</organism>
<dbReference type="SMART" id="SM00867">
    <property type="entry name" value="YceI"/>
    <property type="match status" value="1"/>
</dbReference>
<dbReference type="PANTHER" id="PTHR34406">
    <property type="entry name" value="PROTEIN YCEI"/>
    <property type="match status" value="1"/>
</dbReference>
<dbReference type="Proteomes" id="UP001176429">
    <property type="component" value="Unassembled WGS sequence"/>
</dbReference>
<dbReference type="Pfam" id="PF04264">
    <property type="entry name" value="YceI"/>
    <property type="match status" value="1"/>
</dbReference>
<feature type="signal peptide" evidence="1">
    <location>
        <begin position="1"/>
        <end position="21"/>
    </location>
</feature>
<keyword evidence="4" id="KW-1185">Reference proteome</keyword>
<evidence type="ECO:0000259" key="2">
    <source>
        <dbReference type="SMART" id="SM00867"/>
    </source>
</evidence>
<name>A0ABT9BA92_9BACT</name>
<dbReference type="SUPFAM" id="SSF101874">
    <property type="entry name" value="YceI-like"/>
    <property type="match status" value="1"/>
</dbReference>
<reference evidence="3" key="1">
    <citation type="submission" date="2023-07" db="EMBL/GenBank/DDBJ databases">
        <authorList>
            <person name="Kim M.K."/>
        </authorList>
    </citation>
    <scope>NUCLEOTIDE SEQUENCE</scope>
    <source>
        <strain evidence="3">ASUV-10-1</strain>
    </source>
</reference>
<accession>A0ABT9BA92</accession>
<evidence type="ECO:0000256" key="1">
    <source>
        <dbReference type="SAM" id="SignalP"/>
    </source>
</evidence>
<gene>
    <name evidence="3" type="ORF">Q5H93_07785</name>
</gene>
<keyword evidence="1" id="KW-0732">Signal</keyword>
<dbReference type="RefSeq" id="WP_305005941.1">
    <property type="nucleotide sequence ID" value="NZ_JAUQSY010000004.1"/>
</dbReference>
<evidence type="ECO:0000313" key="4">
    <source>
        <dbReference type="Proteomes" id="UP001176429"/>
    </source>
</evidence>
<evidence type="ECO:0000313" key="3">
    <source>
        <dbReference type="EMBL" id="MDO7874629.1"/>
    </source>
</evidence>